<dbReference type="PANTHER" id="PTHR37542">
    <property type="entry name" value="HELO DOMAIN-CONTAINING PROTEIN-RELATED"/>
    <property type="match status" value="1"/>
</dbReference>
<name>A0A2J6RHJ4_HYAVF</name>
<dbReference type="Gene3D" id="1.10.510.10">
    <property type="entry name" value="Transferase(Phosphotransferase) domain 1"/>
    <property type="match status" value="1"/>
</dbReference>
<dbReference type="InterPro" id="IPR011009">
    <property type="entry name" value="Kinase-like_dom_sf"/>
</dbReference>
<gene>
    <name evidence="1" type="ORF">L207DRAFT_513936</name>
</gene>
<evidence type="ECO:0000313" key="1">
    <source>
        <dbReference type="EMBL" id="PMD37986.1"/>
    </source>
</evidence>
<keyword evidence="2" id="KW-1185">Reference proteome</keyword>
<dbReference type="SUPFAM" id="SSF56112">
    <property type="entry name" value="Protein kinase-like (PK-like)"/>
    <property type="match status" value="1"/>
</dbReference>
<sequence length="554" mass="62139">MDIAGFVISVAGLAIQLGEIGVEILNSRKAWFPEGVSDIEIERLELAIRHECEQTQLLSSLITKEKFGLTGNTFEFEKSMGHKDQGILFSILDQLFRIWTDVNELRKKQEIPGSSKAPTLETRDRELEGAIVKVQKLRLATDIDRLRVMLRTASEWNDRLERRLRAITWIRALSMPSLERSIDNLSTVANDPEAERLGWKTPALLRQLVLAVGNPQLDRSLLSIPSSLKLLDDCVSGIGNASEGIATGLNKIDRTRVFVEFLPYNRSPVRNDEDMVLRRVEQLTALLHLPKDSAFRLPVATGFYNDSNRARYGIVFKISNLTIYPMAKMISLQSILQRIAQHGSGMHRPSLNSRFKLAYKLALSLSKIQSIGWVHQGIRSENILFWTETGTLAETKGIPFDEPWWIGFGSSRPDTIPSAALYDENPIRNLYRHPARWGLHPAERFNKLHDIYSLGVVLLEIGCCSPVSRIVREELTKPGASSSAVMEDLLALSRHARVVDLMGERFARVVELCLKSSASEFGVSEGVDTKDDSLLQAAFLERVVKVLSDATEAV</sequence>
<organism evidence="1 2">
    <name type="scientific">Hyaloscypha variabilis (strain UAMH 11265 / GT02V1 / F)</name>
    <name type="common">Meliniomyces variabilis</name>
    <dbReference type="NCBI Taxonomy" id="1149755"/>
    <lineage>
        <taxon>Eukaryota</taxon>
        <taxon>Fungi</taxon>
        <taxon>Dikarya</taxon>
        <taxon>Ascomycota</taxon>
        <taxon>Pezizomycotina</taxon>
        <taxon>Leotiomycetes</taxon>
        <taxon>Helotiales</taxon>
        <taxon>Hyaloscyphaceae</taxon>
        <taxon>Hyaloscypha</taxon>
        <taxon>Hyaloscypha variabilis</taxon>
    </lineage>
</organism>
<dbReference type="OrthoDB" id="1911848at2759"/>
<proteinExistence type="predicted"/>
<evidence type="ECO:0000313" key="2">
    <source>
        <dbReference type="Proteomes" id="UP000235786"/>
    </source>
</evidence>
<reference evidence="1 2" key="1">
    <citation type="submission" date="2016-04" db="EMBL/GenBank/DDBJ databases">
        <title>A degradative enzymes factory behind the ericoid mycorrhizal symbiosis.</title>
        <authorList>
            <consortium name="DOE Joint Genome Institute"/>
            <person name="Martino E."/>
            <person name="Morin E."/>
            <person name="Grelet G."/>
            <person name="Kuo A."/>
            <person name="Kohler A."/>
            <person name="Daghino S."/>
            <person name="Barry K."/>
            <person name="Choi C."/>
            <person name="Cichocki N."/>
            <person name="Clum A."/>
            <person name="Copeland A."/>
            <person name="Hainaut M."/>
            <person name="Haridas S."/>
            <person name="Labutti K."/>
            <person name="Lindquist E."/>
            <person name="Lipzen A."/>
            <person name="Khouja H.-R."/>
            <person name="Murat C."/>
            <person name="Ohm R."/>
            <person name="Olson A."/>
            <person name="Spatafora J."/>
            <person name="Veneault-Fourrey C."/>
            <person name="Henrissat B."/>
            <person name="Grigoriev I."/>
            <person name="Martin F."/>
            <person name="Perotto S."/>
        </authorList>
    </citation>
    <scope>NUCLEOTIDE SEQUENCE [LARGE SCALE GENOMIC DNA]</scope>
    <source>
        <strain evidence="1 2">F</strain>
    </source>
</reference>
<protein>
    <recommendedName>
        <fullName evidence="3">Protein kinase domain-containing protein</fullName>
    </recommendedName>
</protein>
<dbReference type="STRING" id="1149755.A0A2J6RHJ4"/>
<dbReference type="AlphaFoldDB" id="A0A2J6RHJ4"/>
<dbReference type="Proteomes" id="UP000235786">
    <property type="component" value="Unassembled WGS sequence"/>
</dbReference>
<dbReference type="EMBL" id="KZ613948">
    <property type="protein sequence ID" value="PMD37986.1"/>
    <property type="molecule type" value="Genomic_DNA"/>
</dbReference>
<evidence type="ECO:0008006" key="3">
    <source>
        <dbReference type="Google" id="ProtNLM"/>
    </source>
</evidence>
<accession>A0A2J6RHJ4</accession>